<dbReference type="InterPro" id="IPR025857">
    <property type="entry name" value="MacB_PCD"/>
</dbReference>
<feature type="transmembrane region" description="Helical" evidence="7">
    <location>
        <begin position="359"/>
        <end position="377"/>
    </location>
</feature>
<evidence type="ECO:0000313" key="10">
    <source>
        <dbReference type="EMBL" id="EER57765.1"/>
    </source>
</evidence>
<dbReference type="GO" id="GO:0098797">
    <property type="term" value="C:plasma membrane protein complex"/>
    <property type="evidence" value="ECO:0007669"/>
    <property type="project" value="TreeGrafter"/>
</dbReference>
<keyword evidence="11" id="KW-1185">Reference proteome</keyword>
<evidence type="ECO:0000256" key="3">
    <source>
        <dbReference type="ARBA" id="ARBA00022475"/>
    </source>
</evidence>
<proteinExistence type="inferred from homology"/>
<dbReference type="PANTHER" id="PTHR30489:SF0">
    <property type="entry name" value="LIPOPROTEIN-RELEASING SYSTEM TRANSMEMBRANE PROTEIN LOLE"/>
    <property type="match status" value="1"/>
</dbReference>
<dbReference type="Pfam" id="PF02687">
    <property type="entry name" value="FtsX"/>
    <property type="match status" value="1"/>
</dbReference>
<feature type="domain" description="MacB-like periplasmic core" evidence="9">
    <location>
        <begin position="46"/>
        <end position="226"/>
    </location>
</feature>
<dbReference type="PANTHER" id="PTHR30489">
    <property type="entry name" value="LIPOPROTEIN-RELEASING SYSTEM TRANSMEMBRANE PROTEIN LOLE"/>
    <property type="match status" value="1"/>
</dbReference>
<organism evidence="10 11">
    <name type="scientific">Acidovorax delafieldii 2AN</name>
    <dbReference type="NCBI Taxonomy" id="573060"/>
    <lineage>
        <taxon>Bacteria</taxon>
        <taxon>Pseudomonadati</taxon>
        <taxon>Pseudomonadota</taxon>
        <taxon>Betaproteobacteria</taxon>
        <taxon>Burkholderiales</taxon>
        <taxon>Comamonadaceae</taxon>
        <taxon>Acidovorax</taxon>
    </lineage>
</organism>
<reference evidence="10 11" key="1">
    <citation type="submission" date="2009-05" db="EMBL/GenBank/DDBJ databases">
        <title>The draft genome of Acidovorax delafieldii 2AN.</title>
        <authorList>
            <consortium name="US DOE Joint Genome Institute (JGI-PGF)"/>
            <person name="Lucas S."/>
            <person name="Copeland A."/>
            <person name="Lapidus A."/>
            <person name="Glavina del Rio T."/>
            <person name="Tice H."/>
            <person name="Bruce D."/>
            <person name="Goodwin L."/>
            <person name="Pitluck S."/>
            <person name="Larimer F."/>
            <person name="Land M.L."/>
            <person name="Hauser L."/>
            <person name="Shelobolina E.S."/>
            <person name="Picardal F."/>
            <person name="Roden E."/>
            <person name="Emerson D."/>
        </authorList>
    </citation>
    <scope>NUCLEOTIDE SEQUENCE [LARGE SCALE GENOMIC DNA]</scope>
    <source>
        <strain evidence="10 11">2AN</strain>
    </source>
</reference>
<name>C5TCN1_ACIDE</name>
<keyword evidence="3" id="KW-1003">Cell membrane</keyword>
<dbReference type="InterPro" id="IPR051447">
    <property type="entry name" value="Lipoprotein-release_system"/>
</dbReference>
<dbReference type="PATRIC" id="fig|573060.9.peg.243"/>
<evidence type="ECO:0000256" key="6">
    <source>
        <dbReference type="ARBA" id="ARBA00023136"/>
    </source>
</evidence>
<keyword evidence="4 7" id="KW-0812">Transmembrane</keyword>
<protein>
    <recommendedName>
        <fullName evidence="12">ABC3 transporter permease protein domain-containing protein</fullName>
    </recommendedName>
</protein>
<keyword evidence="6 7" id="KW-0472">Membrane</keyword>
<comment type="subcellular location">
    <subcellularLocation>
        <location evidence="1">Cell membrane</location>
        <topology evidence="1">Multi-pass membrane protein</topology>
    </subcellularLocation>
</comment>
<accession>C5TCN1</accession>
<comment type="similarity">
    <text evidence="2">Belongs to the ABC-4 integral membrane protein family. LolC/E subfamily.</text>
</comment>
<evidence type="ECO:0000256" key="4">
    <source>
        <dbReference type="ARBA" id="ARBA00022692"/>
    </source>
</evidence>
<evidence type="ECO:0000256" key="5">
    <source>
        <dbReference type="ARBA" id="ARBA00022989"/>
    </source>
</evidence>
<keyword evidence="5 7" id="KW-1133">Transmembrane helix</keyword>
<evidence type="ECO:0000259" key="9">
    <source>
        <dbReference type="Pfam" id="PF12704"/>
    </source>
</evidence>
<evidence type="ECO:0000256" key="7">
    <source>
        <dbReference type="SAM" id="Phobius"/>
    </source>
</evidence>
<feature type="transmembrane region" description="Helical" evidence="7">
    <location>
        <begin position="312"/>
        <end position="339"/>
    </location>
</feature>
<evidence type="ECO:0000256" key="2">
    <source>
        <dbReference type="ARBA" id="ARBA00005236"/>
    </source>
</evidence>
<evidence type="ECO:0000313" key="11">
    <source>
        <dbReference type="Proteomes" id="UP000003856"/>
    </source>
</evidence>
<dbReference type="GO" id="GO:0044874">
    <property type="term" value="P:lipoprotein localization to outer membrane"/>
    <property type="evidence" value="ECO:0007669"/>
    <property type="project" value="TreeGrafter"/>
</dbReference>
<feature type="domain" description="ABC3 transporter permease C-terminal" evidence="8">
    <location>
        <begin position="268"/>
        <end position="381"/>
    </location>
</feature>
<feature type="transmembrane region" description="Helical" evidence="7">
    <location>
        <begin position="37"/>
        <end position="60"/>
    </location>
</feature>
<feature type="transmembrane region" description="Helical" evidence="7">
    <location>
        <begin position="262"/>
        <end position="282"/>
    </location>
</feature>
<dbReference type="Pfam" id="PF12704">
    <property type="entry name" value="MacB_PCD"/>
    <property type="match status" value="1"/>
</dbReference>
<evidence type="ECO:0008006" key="12">
    <source>
        <dbReference type="Google" id="ProtNLM"/>
    </source>
</evidence>
<sequence>MRPPAPGQYRRTLLERLGVRRIPAGLRMILRNMERKPLRTTLTIGGTAAAVAIVVMGNFFRDAIDHIVDTTFHLAMRSDVNVWMTEPVDALARLQLARLPGVTAVEPVRSVAVRMAYGHRSERVGVQGVAADAQLLRVIDVQGRLSAVPDSGLLLTDRLADKLGARVGDVVRVEVLEGRQRTLQLPVRATVREMMGLNAYVQRDVLNQWLQEGDVASQFDVSLEPGSEARFLEATKALPRVAGAFSKATLLRNMQDVSARNVRIMSTILTLFAAVIAVGVVYNNARIALAERTWELASLRVLGFTRGEVSALLLGELAIGIALALPLGMGMGWGLVHLLVELLKNDQFLFPVVISARTYAWAGLCVVAAGVASALVVRRQIDRLDMVGALKTRE</sequence>
<gene>
    <name evidence="10" type="ORF">AcdelDRAFT_4662</name>
</gene>
<evidence type="ECO:0000256" key="1">
    <source>
        <dbReference type="ARBA" id="ARBA00004651"/>
    </source>
</evidence>
<dbReference type="InterPro" id="IPR003838">
    <property type="entry name" value="ABC3_permease_C"/>
</dbReference>
<dbReference type="AlphaFoldDB" id="C5TCN1"/>
<dbReference type="Proteomes" id="UP000003856">
    <property type="component" value="Unassembled WGS sequence"/>
</dbReference>
<comment type="caution">
    <text evidence="10">The sequence shown here is derived from an EMBL/GenBank/DDBJ whole genome shotgun (WGS) entry which is preliminary data.</text>
</comment>
<evidence type="ECO:0000259" key="8">
    <source>
        <dbReference type="Pfam" id="PF02687"/>
    </source>
</evidence>
<dbReference type="EMBL" id="ACQT01000487">
    <property type="protein sequence ID" value="EER57765.1"/>
    <property type="molecule type" value="Genomic_DNA"/>
</dbReference>